<dbReference type="OrthoDB" id="1091931at2"/>
<reference evidence="1" key="2">
    <citation type="submission" date="2020-09" db="EMBL/GenBank/DDBJ databases">
        <authorList>
            <person name="Sun Q."/>
            <person name="Zhou Y."/>
        </authorList>
    </citation>
    <scope>NUCLEOTIDE SEQUENCE</scope>
    <source>
        <strain evidence="1">CGMCC 1.15758</strain>
    </source>
</reference>
<name>A0A8J2Z696_9GAMM</name>
<evidence type="ECO:0000313" key="2">
    <source>
        <dbReference type="Proteomes" id="UP000636949"/>
    </source>
</evidence>
<organism evidence="1 2">
    <name type="scientific">Cysteiniphilum litorale</name>
    <dbReference type="NCBI Taxonomy" id="2056700"/>
    <lineage>
        <taxon>Bacteria</taxon>
        <taxon>Pseudomonadati</taxon>
        <taxon>Pseudomonadota</taxon>
        <taxon>Gammaproteobacteria</taxon>
        <taxon>Thiotrichales</taxon>
        <taxon>Fastidiosibacteraceae</taxon>
        <taxon>Cysteiniphilum</taxon>
    </lineage>
</organism>
<gene>
    <name evidence="1" type="ORF">GCM10010995_22810</name>
</gene>
<proteinExistence type="predicted"/>
<protein>
    <submittedName>
        <fullName evidence="1">Uncharacterized protein</fullName>
    </submittedName>
</protein>
<sequence>MKDSNKISKLMALLTVGVVWAHKVGEYKDAKLKPIKRKKHGRLQSSYFRYGLDMIANAYQRAAFSIRDFKLCLKILNRPLQELLK</sequence>
<evidence type="ECO:0000313" key="1">
    <source>
        <dbReference type="EMBL" id="GGG04826.1"/>
    </source>
</evidence>
<keyword evidence="2" id="KW-1185">Reference proteome</keyword>
<accession>A0A8J2Z696</accession>
<dbReference type="AlphaFoldDB" id="A0A8J2Z696"/>
<reference evidence="1" key="1">
    <citation type="journal article" date="2014" name="Int. J. Syst. Evol. Microbiol.">
        <title>Complete genome sequence of Corynebacterium casei LMG S-19264T (=DSM 44701T), isolated from a smear-ripened cheese.</title>
        <authorList>
            <consortium name="US DOE Joint Genome Institute (JGI-PGF)"/>
            <person name="Walter F."/>
            <person name="Albersmeier A."/>
            <person name="Kalinowski J."/>
            <person name="Ruckert C."/>
        </authorList>
    </citation>
    <scope>NUCLEOTIDE SEQUENCE</scope>
    <source>
        <strain evidence="1">CGMCC 1.15758</strain>
    </source>
</reference>
<dbReference type="EMBL" id="BMJS01000033">
    <property type="protein sequence ID" value="GGG04826.1"/>
    <property type="molecule type" value="Genomic_DNA"/>
</dbReference>
<dbReference type="Proteomes" id="UP000636949">
    <property type="component" value="Unassembled WGS sequence"/>
</dbReference>
<comment type="caution">
    <text evidence="1">The sequence shown here is derived from an EMBL/GenBank/DDBJ whole genome shotgun (WGS) entry which is preliminary data.</text>
</comment>